<dbReference type="RefSeq" id="WP_338250990.1">
    <property type="nucleotide sequence ID" value="NZ_BSRI01000001.1"/>
</dbReference>
<dbReference type="InterPro" id="IPR003439">
    <property type="entry name" value="ABC_transporter-like_ATP-bd"/>
</dbReference>
<dbReference type="Pfam" id="PF00005">
    <property type="entry name" value="ABC_tran"/>
    <property type="match status" value="1"/>
</dbReference>
<keyword evidence="1" id="KW-0547">Nucleotide-binding</keyword>
<evidence type="ECO:0000259" key="4">
    <source>
        <dbReference type="PROSITE" id="PS50893"/>
    </source>
</evidence>
<accession>A0ABQ6FJ97</accession>
<sequence length="239" mass="26279">MREVSFHLASGRILGIVGRTGSGKSTLSRLLFRLYDPQSGEIRVGNHPLPTLQLRSLRHHIGMVTQEVQIFHASVRDNLTLFNSTISDEQIKQALVEVEMSGWLATLPNGLDTIIGAAGEGLSAGEAQLLAFARVFLSNPGIIVLDEASSRLDPATEHRIEQAIHKLLAGRTALVIAHRLKTIQRVDDILLLENGRIREWGTRADLEKDPNSHFSRLLHTAPASDNSIANQPELATDRD</sequence>
<name>A0ABQ6FJ97_9CHLR</name>
<dbReference type="Gene3D" id="3.40.50.300">
    <property type="entry name" value="P-loop containing nucleotide triphosphate hydrolases"/>
    <property type="match status" value="1"/>
</dbReference>
<dbReference type="PANTHER" id="PTHR43394">
    <property type="entry name" value="ATP-DEPENDENT PERMEASE MDL1, MITOCHONDRIAL"/>
    <property type="match status" value="1"/>
</dbReference>
<protein>
    <recommendedName>
        <fullName evidence="4">ABC transporter domain-containing protein</fullName>
    </recommendedName>
</protein>
<dbReference type="PROSITE" id="PS50893">
    <property type="entry name" value="ABC_TRANSPORTER_2"/>
    <property type="match status" value="1"/>
</dbReference>
<dbReference type="SMART" id="SM00382">
    <property type="entry name" value="AAA"/>
    <property type="match status" value="1"/>
</dbReference>
<dbReference type="SUPFAM" id="SSF52540">
    <property type="entry name" value="P-loop containing nucleoside triphosphate hydrolases"/>
    <property type="match status" value="1"/>
</dbReference>
<dbReference type="InterPro" id="IPR027417">
    <property type="entry name" value="P-loop_NTPase"/>
</dbReference>
<keyword evidence="2" id="KW-0067">ATP-binding</keyword>
<keyword evidence="6" id="KW-1185">Reference proteome</keyword>
<evidence type="ECO:0000256" key="1">
    <source>
        <dbReference type="ARBA" id="ARBA00022741"/>
    </source>
</evidence>
<dbReference type="InterPro" id="IPR017871">
    <property type="entry name" value="ABC_transporter-like_CS"/>
</dbReference>
<proteinExistence type="predicted"/>
<dbReference type="EMBL" id="BSRI01000001">
    <property type="protein sequence ID" value="GLV53697.1"/>
    <property type="molecule type" value="Genomic_DNA"/>
</dbReference>
<gene>
    <name evidence="5" type="ORF">KDH_05490</name>
</gene>
<dbReference type="InterPro" id="IPR003593">
    <property type="entry name" value="AAA+_ATPase"/>
</dbReference>
<dbReference type="PANTHER" id="PTHR43394:SF1">
    <property type="entry name" value="ATP-BINDING CASSETTE SUB-FAMILY B MEMBER 10, MITOCHONDRIAL"/>
    <property type="match status" value="1"/>
</dbReference>
<feature type="region of interest" description="Disordered" evidence="3">
    <location>
        <begin position="220"/>
        <end position="239"/>
    </location>
</feature>
<evidence type="ECO:0000256" key="2">
    <source>
        <dbReference type="ARBA" id="ARBA00022840"/>
    </source>
</evidence>
<feature type="domain" description="ABC transporter" evidence="4">
    <location>
        <begin position="1"/>
        <end position="219"/>
    </location>
</feature>
<dbReference type="PROSITE" id="PS00211">
    <property type="entry name" value="ABC_TRANSPORTER_1"/>
    <property type="match status" value="1"/>
</dbReference>
<reference evidence="5 6" key="1">
    <citation type="submission" date="2023-02" db="EMBL/GenBank/DDBJ databases">
        <title>Dictyobacter halimunensis sp. nov., a new member of the class Ktedonobacteria from forest soil in a geothermal area.</title>
        <authorList>
            <person name="Rachmania M.K."/>
            <person name="Ningsih F."/>
            <person name="Sakai Y."/>
            <person name="Yabe S."/>
            <person name="Yokota A."/>
            <person name="Sjamsuridzal W."/>
        </authorList>
    </citation>
    <scope>NUCLEOTIDE SEQUENCE [LARGE SCALE GENOMIC DNA]</scope>
    <source>
        <strain evidence="5 6">S3.2.2.5</strain>
    </source>
</reference>
<dbReference type="Proteomes" id="UP001344906">
    <property type="component" value="Unassembled WGS sequence"/>
</dbReference>
<comment type="caution">
    <text evidence="5">The sequence shown here is derived from an EMBL/GenBank/DDBJ whole genome shotgun (WGS) entry which is preliminary data.</text>
</comment>
<evidence type="ECO:0000313" key="6">
    <source>
        <dbReference type="Proteomes" id="UP001344906"/>
    </source>
</evidence>
<evidence type="ECO:0000313" key="5">
    <source>
        <dbReference type="EMBL" id="GLV53697.1"/>
    </source>
</evidence>
<organism evidence="5 6">
    <name type="scientific">Dictyobacter halimunensis</name>
    <dbReference type="NCBI Taxonomy" id="3026934"/>
    <lineage>
        <taxon>Bacteria</taxon>
        <taxon>Bacillati</taxon>
        <taxon>Chloroflexota</taxon>
        <taxon>Ktedonobacteria</taxon>
        <taxon>Ktedonobacterales</taxon>
        <taxon>Dictyobacteraceae</taxon>
        <taxon>Dictyobacter</taxon>
    </lineage>
</organism>
<evidence type="ECO:0000256" key="3">
    <source>
        <dbReference type="SAM" id="MobiDB-lite"/>
    </source>
</evidence>
<dbReference type="InterPro" id="IPR039421">
    <property type="entry name" value="Type_1_exporter"/>
</dbReference>